<dbReference type="PANTHER" id="PTHR42732:SF1">
    <property type="entry name" value="BETA-MANNOSIDASE"/>
    <property type="match status" value="1"/>
</dbReference>
<dbReference type="SUPFAM" id="SSF49303">
    <property type="entry name" value="beta-Galactosidase/glucuronidase domain"/>
    <property type="match status" value="1"/>
</dbReference>
<protein>
    <recommendedName>
        <fullName evidence="8">Beta-galactosidase</fullName>
    </recommendedName>
</protein>
<organism evidence="6 7">
    <name type="scientific">Pelagicoccus mobilis</name>
    <dbReference type="NCBI Taxonomy" id="415221"/>
    <lineage>
        <taxon>Bacteria</taxon>
        <taxon>Pseudomonadati</taxon>
        <taxon>Verrucomicrobiota</taxon>
        <taxon>Opitutia</taxon>
        <taxon>Puniceicoccales</taxon>
        <taxon>Pelagicoccaceae</taxon>
        <taxon>Pelagicoccus</taxon>
    </lineage>
</organism>
<dbReference type="InterPro" id="IPR013783">
    <property type="entry name" value="Ig-like_fold"/>
</dbReference>
<dbReference type="SUPFAM" id="SSF51445">
    <property type="entry name" value="(Trans)glycosidases"/>
    <property type="match status" value="1"/>
</dbReference>
<dbReference type="AlphaFoldDB" id="A0A934RRZ9"/>
<evidence type="ECO:0000259" key="5">
    <source>
        <dbReference type="Pfam" id="PF02836"/>
    </source>
</evidence>
<comment type="similarity">
    <text evidence="1">Belongs to the glycosyl hydrolase 2 family.</text>
</comment>
<name>A0A934RRZ9_9BACT</name>
<dbReference type="InterPro" id="IPR008979">
    <property type="entry name" value="Galactose-bd-like_sf"/>
</dbReference>
<dbReference type="Proteomes" id="UP000617628">
    <property type="component" value="Unassembled WGS sequence"/>
</dbReference>
<dbReference type="InterPro" id="IPR036156">
    <property type="entry name" value="Beta-gal/glucu_dom_sf"/>
</dbReference>
<dbReference type="Pfam" id="PF00703">
    <property type="entry name" value="Glyco_hydro_2"/>
    <property type="match status" value="1"/>
</dbReference>
<dbReference type="PANTHER" id="PTHR42732">
    <property type="entry name" value="BETA-GALACTOSIDASE"/>
    <property type="match status" value="1"/>
</dbReference>
<dbReference type="Gene3D" id="3.20.20.80">
    <property type="entry name" value="Glycosidases"/>
    <property type="match status" value="1"/>
</dbReference>
<proteinExistence type="inferred from homology"/>
<evidence type="ECO:0000313" key="6">
    <source>
        <dbReference type="EMBL" id="MBK1875276.1"/>
    </source>
</evidence>
<feature type="domain" description="Glycoside hydrolase family 2 immunoglobulin-like beta-sandwich" evidence="4">
    <location>
        <begin position="150"/>
        <end position="260"/>
    </location>
</feature>
<reference evidence="6" key="1">
    <citation type="submission" date="2021-01" db="EMBL/GenBank/DDBJ databases">
        <title>Modified the classification status of verrucomicrobia.</title>
        <authorList>
            <person name="Feng X."/>
        </authorList>
    </citation>
    <scope>NUCLEOTIDE SEQUENCE</scope>
    <source>
        <strain evidence="6">KCTC 13126</strain>
    </source>
</reference>
<dbReference type="Pfam" id="PF02836">
    <property type="entry name" value="Glyco_hydro_2_C"/>
    <property type="match status" value="1"/>
</dbReference>
<dbReference type="GO" id="GO:0005975">
    <property type="term" value="P:carbohydrate metabolic process"/>
    <property type="evidence" value="ECO:0007669"/>
    <property type="project" value="InterPro"/>
</dbReference>
<evidence type="ECO:0008006" key="8">
    <source>
        <dbReference type="Google" id="ProtNLM"/>
    </source>
</evidence>
<dbReference type="Gene3D" id="2.60.120.260">
    <property type="entry name" value="Galactose-binding domain-like"/>
    <property type="match status" value="1"/>
</dbReference>
<dbReference type="InterPro" id="IPR017853">
    <property type="entry name" value="GH"/>
</dbReference>
<evidence type="ECO:0000313" key="7">
    <source>
        <dbReference type="Proteomes" id="UP000617628"/>
    </source>
</evidence>
<dbReference type="RefSeq" id="WP_200353492.1">
    <property type="nucleotide sequence ID" value="NZ_JAENIL010000001.1"/>
</dbReference>
<evidence type="ECO:0000259" key="4">
    <source>
        <dbReference type="Pfam" id="PF00703"/>
    </source>
</evidence>
<dbReference type="Gene3D" id="2.60.40.10">
    <property type="entry name" value="Immunoglobulins"/>
    <property type="match status" value="1"/>
</dbReference>
<gene>
    <name evidence="6" type="ORF">JIN87_00280</name>
</gene>
<evidence type="ECO:0000256" key="3">
    <source>
        <dbReference type="ARBA" id="ARBA00023295"/>
    </source>
</evidence>
<evidence type="ECO:0000256" key="2">
    <source>
        <dbReference type="ARBA" id="ARBA00022801"/>
    </source>
</evidence>
<dbReference type="GO" id="GO:0004553">
    <property type="term" value="F:hydrolase activity, hydrolyzing O-glycosyl compounds"/>
    <property type="evidence" value="ECO:0007669"/>
    <property type="project" value="InterPro"/>
</dbReference>
<comment type="caution">
    <text evidence="6">The sequence shown here is derived from an EMBL/GenBank/DDBJ whole genome shotgun (WGS) entry which is preliminary data.</text>
</comment>
<sequence>MKDFSDGWLYQTGQNRDARFPDYVDHSWVKLDATEAGDQTDIKTSTPPRSSQSWYRKHFSLPADFRPHTIALLLGGTRYPCKIYLNGHDLGYYANGNLRLECDLTPYIRYGQDETNVIAINLIPDHPSEISPSHVSLNQTAKLRIHHPVHIRPSSVRIETLRAEPDAAVLSLEAAIVNNSREDQSLTLYTQILNTTGEIVAEQTQEITSLAQAHSLSTTQLVISQPKLWQPNSPDQYLLVSSLLQGELLLERHKSNFGIRTLKAEAEENLIYINDQPTPIKGVSLSPCSQSTSSWEKQLSRLQSSGVNMVRTTDGLPSLDFIETCDKLGILVQIDTHSMQRTENHSHQKSYEWQARNLRQLIGSYRNNPSVIAWNLDNAPLKGVRYTHSRPLVEICLEEDGTRPINLKSDFPPFPEDQSAN</sequence>
<evidence type="ECO:0000256" key="1">
    <source>
        <dbReference type="ARBA" id="ARBA00007401"/>
    </source>
</evidence>
<dbReference type="InterPro" id="IPR006103">
    <property type="entry name" value="Glyco_hydro_2_cat"/>
</dbReference>
<accession>A0A934RRZ9</accession>
<dbReference type="SUPFAM" id="SSF49785">
    <property type="entry name" value="Galactose-binding domain-like"/>
    <property type="match status" value="1"/>
</dbReference>
<dbReference type="InterPro" id="IPR006102">
    <property type="entry name" value="Ig-like_GH2"/>
</dbReference>
<feature type="domain" description="Glycoside hydrolase family 2 catalytic" evidence="5">
    <location>
        <begin position="271"/>
        <end position="410"/>
    </location>
</feature>
<dbReference type="InterPro" id="IPR051913">
    <property type="entry name" value="GH2_Domain-Containing"/>
</dbReference>
<dbReference type="EMBL" id="JAENIL010000001">
    <property type="protein sequence ID" value="MBK1875276.1"/>
    <property type="molecule type" value="Genomic_DNA"/>
</dbReference>
<keyword evidence="7" id="KW-1185">Reference proteome</keyword>
<keyword evidence="2" id="KW-0378">Hydrolase</keyword>
<keyword evidence="3" id="KW-0326">Glycosidase</keyword>